<accession>A0A3N6RIM4</accession>
<gene>
    <name evidence="2" type="ORF">D5R40_22055</name>
</gene>
<reference evidence="2 3" key="1">
    <citation type="journal article" date="2018" name="ACS Chem. Biol.">
        <title>Ketoreductase domain dysfunction expands chemodiversity: malyngamide biosynthesis in the cyanobacterium Okeania hirsuta.</title>
        <authorList>
            <person name="Moss N.A."/>
            <person name="Leao T."/>
            <person name="Rankin M."/>
            <person name="McCullough T.M."/>
            <person name="Qu P."/>
            <person name="Korobeynikov A."/>
            <person name="Smith J.L."/>
            <person name="Gerwick L."/>
            <person name="Gerwick W.H."/>
        </authorList>
    </citation>
    <scope>NUCLEOTIDE SEQUENCE [LARGE SCALE GENOMIC DNA]</scope>
    <source>
        <strain evidence="2 3">PAB10Feb10-1</strain>
    </source>
</reference>
<feature type="region of interest" description="Disordered" evidence="1">
    <location>
        <begin position="184"/>
        <end position="224"/>
    </location>
</feature>
<feature type="compositionally biased region" description="Basic and acidic residues" evidence="1">
    <location>
        <begin position="204"/>
        <end position="223"/>
    </location>
</feature>
<comment type="caution">
    <text evidence="2">The sequence shown here is derived from an EMBL/GenBank/DDBJ whole genome shotgun (WGS) entry which is preliminary data.</text>
</comment>
<dbReference type="EMBL" id="RCBY01000151">
    <property type="protein sequence ID" value="RQH32645.1"/>
    <property type="molecule type" value="Genomic_DNA"/>
</dbReference>
<dbReference type="SUPFAM" id="SSF46689">
    <property type="entry name" value="Homeodomain-like"/>
    <property type="match status" value="1"/>
</dbReference>
<dbReference type="Proteomes" id="UP000269154">
    <property type="component" value="Unassembled WGS sequence"/>
</dbReference>
<evidence type="ECO:0000313" key="2">
    <source>
        <dbReference type="EMBL" id="RQH32645.1"/>
    </source>
</evidence>
<dbReference type="OrthoDB" id="484211at2"/>
<dbReference type="Pfam" id="PF13565">
    <property type="entry name" value="HTH_32"/>
    <property type="match status" value="1"/>
</dbReference>
<dbReference type="InterPro" id="IPR009057">
    <property type="entry name" value="Homeodomain-like_sf"/>
</dbReference>
<name>A0A3N6RIM4_9CYAN</name>
<organism evidence="2 3">
    <name type="scientific">Okeania hirsuta</name>
    <dbReference type="NCBI Taxonomy" id="1458930"/>
    <lineage>
        <taxon>Bacteria</taxon>
        <taxon>Bacillati</taxon>
        <taxon>Cyanobacteriota</taxon>
        <taxon>Cyanophyceae</taxon>
        <taxon>Oscillatoriophycideae</taxon>
        <taxon>Oscillatoriales</taxon>
        <taxon>Microcoleaceae</taxon>
        <taxon>Okeania</taxon>
    </lineage>
</organism>
<keyword evidence="3" id="KW-1185">Reference proteome</keyword>
<dbReference type="AlphaFoldDB" id="A0A3N6RIM4"/>
<proteinExistence type="predicted"/>
<evidence type="ECO:0000256" key="1">
    <source>
        <dbReference type="SAM" id="MobiDB-lite"/>
    </source>
</evidence>
<sequence length="234" mass="26964">MLSDRSNSQVKMSKSDVHGKCLTSFQRKLLEKNLDDKLSWQYRQRIEIMLLADEGKSQSQICKAIGCSPGTARHWILVAKSGQAHQWNNHPIGRPQEVNEEYLERLKELVTNSPKEFGYVFQRWTANWLGKHLAKEFGIQLSDRHINRLLKQMGLSTRPKPTKAEEMSGQDVNGKNIVIRDLNSDQNLIRGNREQRCDPASATDARERAPREGTGNREQEGKDFPVWFHHQSTF</sequence>
<protein>
    <submittedName>
        <fullName evidence="2">Helix-turn-helix domain-containing protein</fullName>
    </submittedName>
</protein>
<evidence type="ECO:0000313" key="3">
    <source>
        <dbReference type="Proteomes" id="UP000269154"/>
    </source>
</evidence>